<accession>A0A9D4MZA9</accession>
<dbReference type="EMBL" id="JAIWYP010000001">
    <property type="protein sequence ID" value="KAH3884726.1"/>
    <property type="molecule type" value="Genomic_DNA"/>
</dbReference>
<name>A0A9D4MZA9_DREPO</name>
<sequence length="56" mass="5932">MGPGSCGELGESVVQPAVEGCVTDHESAINRNMVVITAQARLSRRKCVTTSRVQVC</sequence>
<reference evidence="1" key="2">
    <citation type="submission" date="2020-11" db="EMBL/GenBank/DDBJ databases">
        <authorList>
            <person name="McCartney M.A."/>
            <person name="Auch B."/>
            <person name="Kono T."/>
            <person name="Mallez S."/>
            <person name="Becker A."/>
            <person name="Gohl D.M."/>
            <person name="Silverstein K.A.T."/>
            <person name="Koren S."/>
            <person name="Bechman K.B."/>
            <person name="Herman A."/>
            <person name="Abrahante J.E."/>
            <person name="Garbe J."/>
        </authorList>
    </citation>
    <scope>NUCLEOTIDE SEQUENCE</scope>
    <source>
        <strain evidence="1">Duluth1</strain>
        <tissue evidence="1">Whole animal</tissue>
    </source>
</reference>
<gene>
    <name evidence="1" type="ORF">DPMN_008712</name>
</gene>
<proteinExistence type="predicted"/>
<evidence type="ECO:0000313" key="1">
    <source>
        <dbReference type="EMBL" id="KAH3884726.1"/>
    </source>
</evidence>
<reference evidence="1" key="1">
    <citation type="journal article" date="2019" name="bioRxiv">
        <title>The Genome of the Zebra Mussel, Dreissena polymorpha: A Resource for Invasive Species Research.</title>
        <authorList>
            <person name="McCartney M.A."/>
            <person name="Auch B."/>
            <person name="Kono T."/>
            <person name="Mallez S."/>
            <person name="Zhang Y."/>
            <person name="Obille A."/>
            <person name="Becker A."/>
            <person name="Abrahante J.E."/>
            <person name="Garbe J."/>
            <person name="Badalamenti J.P."/>
            <person name="Herman A."/>
            <person name="Mangelson H."/>
            <person name="Liachko I."/>
            <person name="Sullivan S."/>
            <person name="Sone E.D."/>
            <person name="Koren S."/>
            <person name="Silverstein K.A.T."/>
            <person name="Beckman K.B."/>
            <person name="Gohl D.M."/>
        </authorList>
    </citation>
    <scope>NUCLEOTIDE SEQUENCE</scope>
    <source>
        <strain evidence="1">Duluth1</strain>
        <tissue evidence="1">Whole animal</tissue>
    </source>
</reference>
<evidence type="ECO:0000313" key="2">
    <source>
        <dbReference type="Proteomes" id="UP000828390"/>
    </source>
</evidence>
<dbReference type="AlphaFoldDB" id="A0A9D4MZA9"/>
<keyword evidence="2" id="KW-1185">Reference proteome</keyword>
<comment type="caution">
    <text evidence="1">The sequence shown here is derived from an EMBL/GenBank/DDBJ whole genome shotgun (WGS) entry which is preliminary data.</text>
</comment>
<dbReference type="Proteomes" id="UP000828390">
    <property type="component" value="Unassembled WGS sequence"/>
</dbReference>
<protein>
    <submittedName>
        <fullName evidence="1">Uncharacterized protein</fullName>
    </submittedName>
</protein>
<organism evidence="1 2">
    <name type="scientific">Dreissena polymorpha</name>
    <name type="common">Zebra mussel</name>
    <name type="synonym">Mytilus polymorpha</name>
    <dbReference type="NCBI Taxonomy" id="45954"/>
    <lineage>
        <taxon>Eukaryota</taxon>
        <taxon>Metazoa</taxon>
        <taxon>Spiralia</taxon>
        <taxon>Lophotrochozoa</taxon>
        <taxon>Mollusca</taxon>
        <taxon>Bivalvia</taxon>
        <taxon>Autobranchia</taxon>
        <taxon>Heteroconchia</taxon>
        <taxon>Euheterodonta</taxon>
        <taxon>Imparidentia</taxon>
        <taxon>Neoheterodontei</taxon>
        <taxon>Myida</taxon>
        <taxon>Dreissenoidea</taxon>
        <taxon>Dreissenidae</taxon>
        <taxon>Dreissena</taxon>
    </lineage>
</organism>